<evidence type="ECO:0000313" key="1">
    <source>
        <dbReference type="EMBL" id="KKK72361.1"/>
    </source>
</evidence>
<feature type="non-terminal residue" evidence="1">
    <location>
        <position position="1"/>
    </location>
</feature>
<protein>
    <recommendedName>
        <fullName evidence="2">PD-(D/E)XK endonuclease-like domain-containing protein</fullName>
    </recommendedName>
</protein>
<dbReference type="AlphaFoldDB" id="A0A0F9AJP1"/>
<proteinExistence type="predicted"/>
<accession>A0A0F9AJP1</accession>
<reference evidence="1" key="1">
    <citation type="journal article" date="2015" name="Nature">
        <title>Complex archaea that bridge the gap between prokaryotes and eukaryotes.</title>
        <authorList>
            <person name="Spang A."/>
            <person name="Saw J.H."/>
            <person name="Jorgensen S.L."/>
            <person name="Zaremba-Niedzwiedzka K."/>
            <person name="Martijn J."/>
            <person name="Lind A.E."/>
            <person name="van Eijk R."/>
            <person name="Schleper C."/>
            <person name="Guy L."/>
            <person name="Ettema T.J."/>
        </authorList>
    </citation>
    <scope>NUCLEOTIDE SEQUENCE</scope>
</reference>
<evidence type="ECO:0008006" key="2">
    <source>
        <dbReference type="Google" id="ProtNLM"/>
    </source>
</evidence>
<name>A0A0F9AJP1_9ZZZZ</name>
<comment type="caution">
    <text evidence="1">The sequence shown here is derived from an EMBL/GenBank/DDBJ whole genome shotgun (WGS) entry which is preliminary data.</text>
</comment>
<dbReference type="EMBL" id="LAZR01057293">
    <property type="protein sequence ID" value="KKK72361.1"/>
    <property type="molecule type" value="Genomic_DNA"/>
</dbReference>
<organism evidence="1">
    <name type="scientific">marine sediment metagenome</name>
    <dbReference type="NCBI Taxonomy" id="412755"/>
    <lineage>
        <taxon>unclassified sequences</taxon>
        <taxon>metagenomes</taxon>
        <taxon>ecological metagenomes</taxon>
    </lineage>
</organism>
<gene>
    <name evidence="1" type="ORF">LCGC14_2904660</name>
</gene>
<sequence>GEKFRVVMGDIHPDAWHVNGISAIIELGAKEGTFAIKETPQMFGARLLEDITERPEFYFTRKEIVHHSTDIEAFQRQLVDIYRDIRYKTRNNSWWENEYECERTYKCPFMDFCYNHIEVGPDEVPDNFTKRER</sequence>